<feature type="transmembrane region" description="Helical" evidence="1">
    <location>
        <begin position="87"/>
        <end position="107"/>
    </location>
</feature>
<sequence length="228" mass="25527">MLDTYVGFISHGLETWQGQGLIVLLFFLAGFTTALLPETVATILPRLAGHVYKRIYFAVGMVISVIGIGVVSSWILGPSIIGKGAYYLWSALLVAMALQCFEWVAFIHPAPLGGLRTARRTERKSSTAQRLLSIMVQGIRVGATWRYDRLPIYIWLIAGIALVGWRLASLMTIAFILGDIIPIFWLTNRMERLAGLVTKPDYRRGIRLFKRLMGIIMLLEALYFVGHV</sequence>
<dbReference type="EMBL" id="JACJLA010000002">
    <property type="protein sequence ID" value="MBM6912111.1"/>
    <property type="molecule type" value="Genomic_DNA"/>
</dbReference>
<comment type="caution">
    <text evidence="2">The sequence shown here is derived from an EMBL/GenBank/DDBJ whole genome shotgun (WGS) entry which is preliminary data.</text>
</comment>
<keyword evidence="1" id="KW-1133">Transmembrane helix</keyword>
<protein>
    <submittedName>
        <fullName evidence="2">Uncharacterized protein</fullName>
    </submittedName>
</protein>
<evidence type="ECO:0000256" key="1">
    <source>
        <dbReference type="SAM" id="Phobius"/>
    </source>
</evidence>
<accession>A0ABS2GD75</accession>
<reference evidence="2 3" key="1">
    <citation type="journal article" date="2021" name="Sci. Rep.">
        <title>The distribution of antibiotic resistance genes in chicken gut microbiota commensals.</title>
        <authorList>
            <person name="Juricova H."/>
            <person name="Matiasovicova J."/>
            <person name="Kubasova T."/>
            <person name="Cejkova D."/>
            <person name="Rychlik I."/>
        </authorList>
    </citation>
    <scope>NUCLEOTIDE SEQUENCE [LARGE SCALE GENOMIC DNA]</scope>
    <source>
        <strain evidence="2 3">An537</strain>
    </source>
</reference>
<gene>
    <name evidence="2" type="ORF">H6A01_02040</name>
</gene>
<feature type="transmembrane region" description="Helical" evidence="1">
    <location>
        <begin position="153"/>
        <end position="186"/>
    </location>
</feature>
<dbReference type="Proteomes" id="UP000707138">
    <property type="component" value="Unassembled WGS sequence"/>
</dbReference>
<feature type="transmembrane region" description="Helical" evidence="1">
    <location>
        <begin position="55"/>
        <end position="75"/>
    </location>
</feature>
<evidence type="ECO:0000313" key="2">
    <source>
        <dbReference type="EMBL" id="MBM6912111.1"/>
    </source>
</evidence>
<keyword evidence="3" id="KW-1185">Reference proteome</keyword>
<name>A0ABS2GD75_9FIRM</name>
<proteinExistence type="predicted"/>
<feature type="transmembrane region" description="Helical" evidence="1">
    <location>
        <begin position="20"/>
        <end position="43"/>
    </location>
</feature>
<dbReference type="RefSeq" id="WP_205087380.1">
    <property type="nucleotide sequence ID" value="NZ_CAUGKU010000006.1"/>
</dbReference>
<feature type="transmembrane region" description="Helical" evidence="1">
    <location>
        <begin position="208"/>
        <end position="226"/>
    </location>
</feature>
<organism evidence="2 3">
    <name type="scientific">Veillonella magna</name>
    <dbReference type="NCBI Taxonomy" id="464322"/>
    <lineage>
        <taxon>Bacteria</taxon>
        <taxon>Bacillati</taxon>
        <taxon>Bacillota</taxon>
        <taxon>Negativicutes</taxon>
        <taxon>Veillonellales</taxon>
        <taxon>Veillonellaceae</taxon>
        <taxon>Veillonella</taxon>
    </lineage>
</organism>
<evidence type="ECO:0000313" key="3">
    <source>
        <dbReference type="Proteomes" id="UP000707138"/>
    </source>
</evidence>
<keyword evidence="1" id="KW-0812">Transmembrane</keyword>
<keyword evidence="1" id="KW-0472">Membrane</keyword>